<keyword evidence="9" id="KW-1185">Reference proteome</keyword>
<dbReference type="SUPFAM" id="SSF49785">
    <property type="entry name" value="Galactose-binding domain-like"/>
    <property type="match status" value="1"/>
</dbReference>
<feature type="domain" description="Beta-mannosidase-like galactose-binding" evidence="7">
    <location>
        <begin position="39"/>
        <end position="181"/>
    </location>
</feature>
<sequence length="816" mass="89970">MITYLDADTRPLEQGWTLLLCEPGTFDGPDRINRALARLSAPVPGTVAEALHDAGLFDPAHPTPLHGKEAWYFRPLLGEAPGPAILRFEGLATIADVYLNGALVLTCKSMFEAHDVAVELTGEDELAICFRALTPHLEKRGPRAKWRPQMMSSQGLRLVRTTPLGSMPGWCPDIHALGPYRPISLIRAQQYALSDLRIHADLDEDGTGLLDVSFTLSTPVDNASLSCAGYSTPLMQQANGRYNARLELPAITPWWPATHGKPTLHGVTLALDGTTYALGLTGFRRIRLDRGHDGKDFALMVNGVKIFCRGAVWTNADITRLPGTAEDYAPWLALAANSGMNMIRIGGTMTYESADFFKLCDQLGVMVWQDFIFANFDYPISDDDFKAHVRCEAEQLLSASQGSPSMAVLCGGSEVFQQAAMLGLKEEVWKSTLFTSLLKEISTALRPDVPYIDNTPMGGAMPFAPNEGVSHYYGVGAYERPLEDARRANLRFAAECLAFAQVPQQKTLDHHLPVPPVHDPRWKARVPRDRHASWDFEDTRDHYLGLLYDLDPARLRRDNPARYLHLSRAVTGEVLEESFSEWRSKGSSCNGALIWTFQDLMPGAGWGLIDSTRLPKPVWYAARRAFSPVRVSMTDEGTNGLDLHLQNDGAQPKALMLDLACLRDGKTAVASAQRTMTLEPHASVTLAATTLFGAFFDTTYAYRFGPAAHSVTVATLSDADTGEVVSQAFHFPQGRKAAMYAAGMTTTLMQDDTGWFLTLETDQLAQSVHIALETGRPEDDFFHLAPGQPRRIRLFTEGQKPQGEIITAGSDQRFRF</sequence>
<dbReference type="SUPFAM" id="SSF51445">
    <property type="entry name" value="(Trans)glycosidases"/>
    <property type="match status" value="1"/>
</dbReference>
<keyword evidence="5" id="KW-0326">Glycosidase</keyword>
<dbReference type="InterPro" id="IPR036156">
    <property type="entry name" value="Beta-gal/glucu_dom_sf"/>
</dbReference>
<name>A0A1Q8ZXJ2_9HYPH</name>
<keyword evidence="4" id="KW-0325">Glycoprotein</keyword>
<evidence type="ECO:0000256" key="2">
    <source>
        <dbReference type="ARBA" id="ARBA00012754"/>
    </source>
</evidence>
<evidence type="ECO:0000256" key="1">
    <source>
        <dbReference type="ARBA" id="ARBA00000829"/>
    </source>
</evidence>
<dbReference type="InterPro" id="IPR008979">
    <property type="entry name" value="Galactose-bd-like_sf"/>
</dbReference>
<dbReference type="EC" id="3.2.1.25" evidence="2"/>
<dbReference type="Proteomes" id="UP000186894">
    <property type="component" value="Unassembled WGS sequence"/>
</dbReference>
<organism evidence="8 9">
    <name type="scientific">Rhizobium oryziradicis</name>
    <dbReference type="NCBI Taxonomy" id="1867956"/>
    <lineage>
        <taxon>Bacteria</taxon>
        <taxon>Pseudomonadati</taxon>
        <taxon>Pseudomonadota</taxon>
        <taxon>Alphaproteobacteria</taxon>
        <taxon>Hyphomicrobiales</taxon>
        <taxon>Rhizobiaceae</taxon>
        <taxon>Rhizobium/Agrobacterium group</taxon>
        <taxon>Rhizobium</taxon>
    </lineage>
</organism>
<dbReference type="GO" id="GO:0006516">
    <property type="term" value="P:glycoprotein catabolic process"/>
    <property type="evidence" value="ECO:0007669"/>
    <property type="project" value="TreeGrafter"/>
</dbReference>
<feature type="domain" description="Beta-mannosidase Ig-fold" evidence="6">
    <location>
        <begin position="742"/>
        <end position="796"/>
    </location>
</feature>
<dbReference type="SUPFAM" id="SSF49303">
    <property type="entry name" value="beta-Galactosidase/glucuronidase domain"/>
    <property type="match status" value="2"/>
</dbReference>
<dbReference type="EMBL" id="MKIM01000020">
    <property type="protein sequence ID" value="OLP46632.1"/>
    <property type="molecule type" value="Genomic_DNA"/>
</dbReference>
<dbReference type="InterPro" id="IPR017853">
    <property type="entry name" value="GH"/>
</dbReference>
<dbReference type="AlphaFoldDB" id="A0A1Q8ZXJ2"/>
<dbReference type="InterPro" id="IPR013783">
    <property type="entry name" value="Ig-like_fold"/>
</dbReference>
<evidence type="ECO:0000313" key="9">
    <source>
        <dbReference type="Proteomes" id="UP000186894"/>
    </source>
</evidence>
<accession>A0A1Q8ZXJ2</accession>
<comment type="caution">
    <text evidence="8">The sequence shown here is derived from an EMBL/GenBank/DDBJ whole genome shotgun (WGS) entry which is preliminary data.</text>
</comment>
<evidence type="ECO:0000256" key="5">
    <source>
        <dbReference type="ARBA" id="ARBA00023295"/>
    </source>
</evidence>
<evidence type="ECO:0000259" key="7">
    <source>
        <dbReference type="Pfam" id="PF22666"/>
    </source>
</evidence>
<dbReference type="InterPro" id="IPR041625">
    <property type="entry name" value="Beta-mannosidase_Ig"/>
</dbReference>
<keyword evidence="3" id="KW-0378">Hydrolase</keyword>
<proteinExistence type="predicted"/>
<comment type="catalytic activity">
    <reaction evidence="1">
        <text>Hydrolysis of terminal, non-reducing beta-D-mannose residues in beta-D-mannosides.</text>
        <dbReference type="EC" id="3.2.1.25"/>
    </reaction>
</comment>
<dbReference type="STRING" id="1867956.BJF95_16775"/>
<dbReference type="Pfam" id="PF22666">
    <property type="entry name" value="Glyco_hydro_2_N2"/>
    <property type="match status" value="1"/>
</dbReference>
<dbReference type="InterPro" id="IPR054593">
    <property type="entry name" value="Beta-mannosidase-like_N2"/>
</dbReference>
<protein>
    <recommendedName>
        <fullName evidence="2">beta-mannosidase</fullName>
        <ecNumber evidence="2">3.2.1.25</ecNumber>
    </recommendedName>
</protein>
<dbReference type="Gene3D" id="2.60.40.10">
    <property type="entry name" value="Immunoglobulins"/>
    <property type="match status" value="1"/>
</dbReference>
<dbReference type="PANTHER" id="PTHR43730">
    <property type="entry name" value="BETA-MANNOSIDASE"/>
    <property type="match status" value="1"/>
</dbReference>
<dbReference type="Gene3D" id="2.60.120.260">
    <property type="entry name" value="Galactose-binding domain-like"/>
    <property type="match status" value="1"/>
</dbReference>
<evidence type="ECO:0000313" key="8">
    <source>
        <dbReference type="EMBL" id="OLP46632.1"/>
    </source>
</evidence>
<dbReference type="GO" id="GO:0004567">
    <property type="term" value="F:beta-mannosidase activity"/>
    <property type="evidence" value="ECO:0007669"/>
    <property type="project" value="UniProtKB-EC"/>
</dbReference>
<dbReference type="InterPro" id="IPR050887">
    <property type="entry name" value="Beta-mannosidase_GH2"/>
</dbReference>
<evidence type="ECO:0000259" key="6">
    <source>
        <dbReference type="Pfam" id="PF17753"/>
    </source>
</evidence>
<dbReference type="Pfam" id="PF17753">
    <property type="entry name" value="Ig_mannosidase"/>
    <property type="match status" value="1"/>
</dbReference>
<dbReference type="Gene3D" id="3.20.20.80">
    <property type="entry name" value="Glycosidases"/>
    <property type="match status" value="1"/>
</dbReference>
<dbReference type="RefSeq" id="WP_075637908.1">
    <property type="nucleotide sequence ID" value="NZ_MKIM01000020.1"/>
</dbReference>
<dbReference type="PANTHER" id="PTHR43730:SF1">
    <property type="entry name" value="BETA-MANNOSIDASE"/>
    <property type="match status" value="1"/>
</dbReference>
<evidence type="ECO:0000256" key="4">
    <source>
        <dbReference type="ARBA" id="ARBA00023180"/>
    </source>
</evidence>
<gene>
    <name evidence="8" type="ORF">BJF95_16775</name>
</gene>
<evidence type="ECO:0000256" key="3">
    <source>
        <dbReference type="ARBA" id="ARBA00022801"/>
    </source>
</evidence>
<reference evidence="8 9" key="1">
    <citation type="submission" date="2016-09" db="EMBL/GenBank/DDBJ databases">
        <title>Rhizobium oryziradicis sp. nov., isolated from the root of rice.</title>
        <authorList>
            <person name="Zhao J."/>
            <person name="Zhang X."/>
        </authorList>
    </citation>
    <scope>NUCLEOTIDE SEQUENCE [LARGE SCALE GENOMIC DNA]</scope>
    <source>
        <strain evidence="8 9">N19</strain>
    </source>
</reference>
<dbReference type="OrthoDB" id="9758603at2"/>